<evidence type="ECO:0000256" key="2">
    <source>
        <dbReference type="ARBA" id="ARBA00022679"/>
    </source>
</evidence>
<sequence length="256" mass="29664">MHNYYVYGFHPVHLLLLNNKKNIDNNIKKIIINKTRNDIRFQKIIQLANKNNILIERISINKIRKMYPNILHQGIIAITNNNKYFHNEKKLEKLIKNKKNSNLIVILDGITDPQNLGSCIRTASLSKVDFILIQKKNNTTRFTHIINKTSCGSLHYIPIITTTNLIRSIKTLKKNKIWIFGSTPEANKNLYTIDFKSTNIALIFGSENKGIRCSVKQQCDFLFSIPTFNNELKCLNISVSVGICLYEIIRQKLYNK</sequence>
<dbReference type="InterPro" id="IPR029028">
    <property type="entry name" value="Alpha/beta_knot_MTases"/>
</dbReference>
<dbReference type="SMART" id="SM00967">
    <property type="entry name" value="SpoU_sub_bind"/>
    <property type="match status" value="1"/>
</dbReference>
<dbReference type="PANTHER" id="PTHR46429:SF1">
    <property type="entry name" value="23S RRNA (GUANOSINE-2'-O-)-METHYLTRANSFERASE RLMB"/>
    <property type="match status" value="1"/>
</dbReference>
<dbReference type="NCBIfam" id="TIGR00186">
    <property type="entry name" value="rRNA_methyl_3"/>
    <property type="match status" value="1"/>
</dbReference>
<dbReference type="Gene3D" id="3.30.1330.30">
    <property type="match status" value="1"/>
</dbReference>
<dbReference type="Gene3D" id="3.40.1280.10">
    <property type="match status" value="1"/>
</dbReference>
<dbReference type="InterPro" id="IPR029026">
    <property type="entry name" value="tRNA_m1G_MTases_N"/>
</dbReference>
<keyword evidence="1" id="KW-0489">Methyltransferase</keyword>
<dbReference type="RefSeq" id="WP_338521359.1">
    <property type="nucleotide sequence ID" value="NZ_CP135136.1"/>
</dbReference>
<reference evidence="4" key="1">
    <citation type="submission" date="2023-09" db="EMBL/GenBank/DDBJ databases">
        <title>Genomes of two closely related lineages of the louse Polyplax serrata with different host specificities.</title>
        <authorList>
            <person name="Martinu J."/>
            <person name="Tarabai H."/>
            <person name="Stefka J."/>
            <person name="Hypsa V."/>
        </authorList>
    </citation>
    <scope>NUCLEOTIDE SEQUENCE [LARGE SCALE GENOMIC DNA]</scope>
    <source>
        <strain evidence="4">HR10_N</strain>
    </source>
</reference>
<protein>
    <submittedName>
        <fullName evidence="4">23S rRNA (Guanosine(2251)-2'-O)-methyltransferase RlmB</fullName>
    </submittedName>
</protein>
<dbReference type="CDD" id="cd18103">
    <property type="entry name" value="SpoU-like_RlmB"/>
    <property type="match status" value="1"/>
</dbReference>
<dbReference type="SUPFAM" id="SSF55315">
    <property type="entry name" value="L30e-like"/>
    <property type="match status" value="1"/>
</dbReference>
<evidence type="ECO:0000259" key="3">
    <source>
        <dbReference type="SMART" id="SM00967"/>
    </source>
</evidence>
<dbReference type="Pfam" id="PF08032">
    <property type="entry name" value="SpoU_sub_bind"/>
    <property type="match status" value="1"/>
</dbReference>
<dbReference type="PANTHER" id="PTHR46429">
    <property type="entry name" value="23S RRNA (GUANOSINE-2'-O-)-METHYLTRANSFERASE RLMB"/>
    <property type="match status" value="1"/>
</dbReference>
<dbReference type="SUPFAM" id="SSF75217">
    <property type="entry name" value="alpha/beta knot"/>
    <property type="match status" value="1"/>
</dbReference>
<dbReference type="InterPro" id="IPR013123">
    <property type="entry name" value="SpoU_subst-bd"/>
</dbReference>
<name>A0ABZ2GWU3_9GAMM</name>
<organism evidence="4 5">
    <name type="scientific">Candidatus Legionella polyplacis</name>
    <dbReference type="NCBI Taxonomy" id="2005262"/>
    <lineage>
        <taxon>Bacteria</taxon>
        <taxon>Pseudomonadati</taxon>
        <taxon>Pseudomonadota</taxon>
        <taxon>Gammaproteobacteria</taxon>
        <taxon>Legionellales</taxon>
        <taxon>Legionellaceae</taxon>
        <taxon>Legionella</taxon>
    </lineage>
</organism>
<dbReference type="InterPro" id="IPR029064">
    <property type="entry name" value="Ribosomal_eL30-like_sf"/>
</dbReference>
<evidence type="ECO:0000313" key="5">
    <source>
        <dbReference type="Proteomes" id="UP001360424"/>
    </source>
</evidence>
<accession>A0ABZ2GWU3</accession>
<dbReference type="EMBL" id="CP135136">
    <property type="protein sequence ID" value="WWR11899.1"/>
    <property type="molecule type" value="Genomic_DNA"/>
</dbReference>
<gene>
    <name evidence="4" type="primary">rlmB</name>
    <name evidence="4" type="ORF">RQL38_01905</name>
</gene>
<dbReference type="Proteomes" id="UP001360424">
    <property type="component" value="Chromosome"/>
</dbReference>
<dbReference type="InterPro" id="IPR004441">
    <property type="entry name" value="rRNA_MeTrfase_TrmH"/>
</dbReference>
<keyword evidence="5" id="KW-1185">Reference proteome</keyword>
<dbReference type="InterPro" id="IPR001537">
    <property type="entry name" value="SpoU_MeTrfase"/>
</dbReference>
<feature type="domain" description="RNA 2-O ribose methyltransferase substrate binding" evidence="3">
    <location>
        <begin position="5"/>
        <end position="85"/>
    </location>
</feature>
<dbReference type="Pfam" id="PF00588">
    <property type="entry name" value="SpoU_methylase"/>
    <property type="match status" value="1"/>
</dbReference>
<evidence type="ECO:0000256" key="1">
    <source>
        <dbReference type="ARBA" id="ARBA00022603"/>
    </source>
</evidence>
<proteinExistence type="predicted"/>
<evidence type="ECO:0000313" key="4">
    <source>
        <dbReference type="EMBL" id="WWR11899.1"/>
    </source>
</evidence>
<keyword evidence="2" id="KW-0808">Transferase</keyword>